<gene>
    <name evidence="6" type="ORF">LCOR_02211.1</name>
</gene>
<evidence type="ECO:0000256" key="1">
    <source>
        <dbReference type="ARBA" id="ARBA00022741"/>
    </source>
</evidence>
<keyword evidence="2 3" id="KW-0067">ATP-binding</keyword>
<name>A0A068RK14_9FUNG</name>
<dbReference type="STRING" id="1263082.A0A068RK14"/>
<organism evidence="6 7">
    <name type="scientific">Lichtheimia corymbifera JMRC:FSU:9682</name>
    <dbReference type="NCBI Taxonomy" id="1263082"/>
    <lineage>
        <taxon>Eukaryota</taxon>
        <taxon>Fungi</taxon>
        <taxon>Fungi incertae sedis</taxon>
        <taxon>Mucoromycota</taxon>
        <taxon>Mucoromycotina</taxon>
        <taxon>Mucoromycetes</taxon>
        <taxon>Mucorales</taxon>
        <taxon>Lichtheimiaceae</taxon>
        <taxon>Lichtheimia</taxon>
    </lineage>
</organism>
<feature type="compositionally biased region" description="Low complexity" evidence="4">
    <location>
        <begin position="53"/>
        <end position="72"/>
    </location>
</feature>
<dbReference type="InterPro" id="IPR011009">
    <property type="entry name" value="Kinase-like_dom_sf"/>
</dbReference>
<sequence>MAVHTSSMPPQSLPGDGSWLNIQGVSRTFSPDPLDHGDDEYDDTTLQHAPELSSSASSVGDTRSSSTSSTVSHMTKVPPQPIKKHSRLHNMLHNASGHIRAGLRMTPLSTSSSDHEESVKPRRGSTESGHQHHGNSYSSSVSSTWSKFSSSFKNSHSHSGCSSPPQVPRLAEKYGGYIKPDSQRTFKGMGATSKKNIGSGATAVIRLVRHDGQILAVKEFKKREKNESERDYEKRMRNEYCISKTVSGHPHVINTLDLVKDERDRWCTVMEYCSGGDLFNLLQERPSMTPMEHGCLFKQLLLGLQHLHQLGIAHRDIKPENLVLTEGGTLRICDFGTADIIQTCFESSPRPSHKWCGSEPFWSPEMWSLKDENDTYDGRAFDVWSAGITYMCMRTHMLPFHASFYTGKPNGKPPAGAKPGSPADVAARAYDGGDKEYALYCQQRHEEGGVHACHLFNDLSEQECECIGGMLDPDPTRRFTVDQALETSWMKSIEMCNDGQLSNGWRHYHCRRPSSSPSSPATKSGDKKMNPFNF</sequence>
<dbReference type="Gene3D" id="1.10.510.10">
    <property type="entry name" value="Transferase(Phosphotransferase) domain 1"/>
    <property type="match status" value="1"/>
</dbReference>
<dbReference type="GO" id="GO:0005524">
    <property type="term" value="F:ATP binding"/>
    <property type="evidence" value="ECO:0007669"/>
    <property type="project" value="UniProtKB-UniRule"/>
</dbReference>
<keyword evidence="1 3" id="KW-0547">Nucleotide-binding</keyword>
<evidence type="ECO:0000313" key="6">
    <source>
        <dbReference type="EMBL" id="CDH50498.1"/>
    </source>
</evidence>
<dbReference type="PROSITE" id="PS50011">
    <property type="entry name" value="PROTEIN_KINASE_DOM"/>
    <property type="match status" value="1"/>
</dbReference>
<dbReference type="PANTHER" id="PTHR24346">
    <property type="entry name" value="MAP/MICROTUBULE AFFINITY-REGULATING KINASE"/>
    <property type="match status" value="1"/>
</dbReference>
<feature type="binding site" evidence="3">
    <location>
        <position position="218"/>
    </location>
    <ligand>
        <name>ATP</name>
        <dbReference type="ChEBI" id="CHEBI:30616"/>
    </ligand>
</feature>
<dbReference type="GO" id="GO:0035556">
    <property type="term" value="P:intracellular signal transduction"/>
    <property type="evidence" value="ECO:0007669"/>
    <property type="project" value="TreeGrafter"/>
</dbReference>
<dbReference type="PANTHER" id="PTHR24346:SF30">
    <property type="entry name" value="MATERNAL EMBRYONIC LEUCINE ZIPPER KINASE"/>
    <property type="match status" value="1"/>
</dbReference>
<dbReference type="AlphaFoldDB" id="A0A068RK14"/>
<evidence type="ECO:0000256" key="4">
    <source>
        <dbReference type="SAM" id="MobiDB-lite"/>
    </source>
</evidence>
<feature type="compositionally biased region" description="Basic and acidic residues" evidence="4">
    <location>
        <begin position="524"/>
        <end position="534"/>
    </location>
</feature>
<evidence type="ECO:0000259" key="5">
    <source>
        <dbReference type="PROSITE" id="PS50011"/>
    </source>
</evidence>
<accession>A0A068RK14</accession>
<dbReference type="Proteomes" id="UP000027586">
    <property type="component" value="Unassembled WGS sequence"/>
</dbReference>
<reference evidence="6" key="1">
    <citation type="submission" date="2013-08" db="EMBL/GenBank/DDBJ databases">
        <title>Gene expansion shapes genome architecture in the human pathogen Lichtheimia corymbifera: an evolutionary genomics analysis in the ancient terrestrial Mucorales (Mucoromycotina).</title>
        <authorList>
            <person name="Schwartze V.U."/>
            <person name="Winter S."/>
            <person name="Shelest E."/>
            <person name="Marcet-Houben M."/>
            <person name="Horn F."/>
            <person name="Wehner S."/>
            <person name="Hoffmann K."/>
            <person name="Riege K."/>
            <person name="Sammeth M."/>
            <person name="Nowrousian M."/>
            <person name="Valiante V."/>
            <person name="Linde J."/>
            <person name="Jacobsen I.D."/>
            <person name="Marz M."/>
            <person name="Brakhage A.A."/>
            <person name="Gabaldon T."/>
            <person name="Bocker S."/>
            <person name="Voigt K."/>
        </authorList>
    </citation>
    <scope>NUCLEOTIDE SEQUENCE [LARGE SCALE GENOMIC DNA]</scope>
    <source>
        <strain evidence="6">FSU 9682</strain>
    </source>
</reference>
<dbReference type="InterPro" id="IPR008271">
    <property type="entry name" value="Ser/Thr_kinase_AS"/>
</dbReference>
<evidence type="ECO:0000256" key="3">
    <source>
        <dbReference type="PROSITE-ProRule" id="PRU10141"/>
    </source>
</evidence>
<dbReference type="EMBL" id="CBTN010000007">
    <property type="protein sequence ID" value="CDH50498.1"/>
    <property type="molecule type" value="Genomic_DNA"/>
</dbReference>
<dbReference type="PROSITE" id="PS00107">
    <property type="entry name" value="PROTEIN_KINASE_ATP"/>
    <property type="match status" value="1"/>
</dbReference>
<feature type="domain" description="Protein kinase" evidence="5">
    <location>
        <begin position="191"/>
        <end position="490"/>
    </location>
</feature>
<keyword evidence="7" id="KW-1185">Reference proteome</keyword>
<dbReference type="PROSITE" id="PS00108">
    <property type="entry name" value="PROTEIN_KINASE_ST"/>
    <property type="match status" value="1"/>
</dbReference>
<dbReference type="VEuPathDB" id="FungiDB:LCOR_02211.1"/>
<dbReference type="GO" id="GO:0004674">
    <property type="term" value="F:protein serine/threonine kinase activity"/>
    <property type="evidence" value="ECO:0007669"/>
    <property type="project" value="TreeGrafter"/>
</dbReference>
<dbReference type="OrthoDB" id="4062651at2759"/>
<feature type="region of interest" description="Disordered" evidence="4">
    <location>
        <begin position="98"/>
        <end position="140"/>
    </location>
</feature>
<dbReference type="SMART" id="SM00220">
    <property type="entry name" value="S_TKc"/>
    <property type="match status" value="1"/>
</dbReference>
<dbReference type="SUPFAM" id="SSF56112">
    <property type="entry name" value="Protein kinase-like (PK-like)"/>
    <property type="match status" value="1"/>
</dbReference>
<feature type="region of interest" description="Disordered" evidence="4">
    <location>
        <begin position="1"/>
        <end position="85"/>
    </location>
</feature>
<dbReference type="InterPro" id="IPR017441">
    <property type="entry name" value="Protein_kinase_ATP_BS"/>
</dbReference>
<proteinExistence type="predicted"/>
<dbReference type="InterPro" id="IPR000719">
    <property type="entry name" value="Prot_kinase_dom"/>
</dbReference>
<keyword evidence="6" id="KW-0808">Transferase</keyword>
<protein>
    <submittedName>
        <fullName evidence="6">Serine threonine protein kinase</fullName>
    </submittedName>
</protein>
<dbReference type="Pfam" id="PF00069">
    <property type="entry name" value="Pkinase"/>
    <property type="match status" value="1"/>
</dbReference>
<feature type="compositionally biased region" description="Polar residues" evidence="4">
    <location>
        <begin position="20"/>
        <end position="29"/>
    </location>
</feature>
<comment type="caution">
    <text evidence="6">The sequence shown here is derived from an EMBL/GenBank/DDBJ whole genome shotgun (WGS) entry which is preliminary data.</text>
</comment>
<feature type="region of interest" description="Disordered" evidence="4">
    <location>
        <begin position="508"/>
        <end position="534"/>
    </location>
</feature>
<evidence type="ECO:0000313" key="7">
    <source>
        <dbReference type="Proteomes" id="UP000027586"/>
    </source>
</evidence>
<keyword evidence="6" id="KW-0418">Kinase</keyword>
<evidence type="ECO:0000256" key="2">
    <source>
        <dbReference type="ARBA" id="ARBA00022840"/>
    </source>
</evidence>
<feature type="compositionally biased region" description="Polar residues" evidence="4">
    <location>
        <begin position="1"/>
        <end position="10"/>
    </location>
</feature>
<dbReference type="GO" id="GO:0005737">
    <property type="term" value="C:cytoplasm"/>
    <property type="evidence" value="ECO:0007669"/>
    <property type="project" value="TreeGrafter"/>
</dbReference>